<dbReference type="OrthoDB" id="10782at10239"/>
<dbReference type="Proteomes" id="UP000214863">
    <property type="component" value="Segment"/>
</dbReference>
<keyword evidence="2" id="KW-1133">Transmembrane helix</keyword>
<reference evidence="3" key="1">
    <citation type="submission" date="2017-04" db="EMBL/GenBank/DDBJ databases">
        <title>Genome sequence of delphinid gammaherpesvirus 1 from an Atlantic bottlenose dolphin (Tursiops truncatus).</title>
        <authorList>
            <person name="Davison A.J."/>
            <person name="Subramaniam K."/>
            <person name="Kerr K."/>
            <person name="Jacob J.J."/>
            <person name="Landrau-Giovannetti N."/>
            <person name="Waltzek T.B."/>
        </authorList>
    </citation>
    <scope>NUCLEOTIDE SEQUENCE [LARGE SCALE GENOMIC DNA]</scope>
    <source>
        <strain evidence="3">Sarasota</strain>
    </source>
</reference>
<dbReference type="RefSeq" id="YP_009388551.1">
    <property type="nucleotide sequence ID" value="NC_035117.1"/>
</dbReference>
<evidence type="ECO:0000313" key="3">
    <source>
        <dbReference type="EMBL" id="ARW78113.1"/>
    </source>
</evidence>
<keyword evidence="2" id="KW-0812">Transmembrane</keyword>
<accession>A0A1Z1NEJ4</accession>
<sequence length="553" mass="60292">MESASFSSSSLLSCTYVTATILNITHNFFYVPINCPSFFKYPDCTNCEYSISVNRSVFTSSANQHDGSGQHTFSHCHIGSLTETTTDINTTCAADNLLSTYRLDLKGTTSCVVSASQLQQAGAGTSAIRGHLIKVRDPMGLTWCHVTEFSYSDGGAPSPQLDEYLRECVTSPQTLVAVNGRAAYTGEPFHLANSASAGLSVVIHNRNFSVFCQTSVPAATLAVRQTIRAPCNTTVYRASFTPIRITRRDQGYNITMRVAITGLTNIYETQAVYFFVSSDNRQDDPDTTPAPRSMAGAGRQGKGALAFCTAHRKMRFNVIPFGPDSPYAIENKKIDVTSLMASMSWTGVSSAEDTSNNSSRFAILWKPEKPPTRFLCKTEIFPEHVKTLNTSRLCPTITVNREPGSAGAMDFLFSGFQLHRKTYMAAIVAEKKIFLRRISFRKQDPSIILGPSDNNEEKEESAGTVSPTPDWTEDPDYSLSPTEDASPADDLLQPDLDTAAPGSPSTISTRPPKDKPTKPSSNMRLFLLTVLGTAAVLLIAAISMFSICIRPTK</sequence>
<name>A0A1Z1NEJ4_9GAMA</name>
<gene>
    <name evidence="3" type="primary">ORF51</name>
</gene>
<evidence type="ECO:0000313" key="4">
    <source>
        <dbReference type="Proteomes" id="UP000214863"/>
    </source>
</evidence>
<keyword evidence="2" id="KW-0472">Membrane</keyword>
<organism evidence="3">
    <name type="scientific">Common bottlenose dolphin gammaherpesvirus 1 strain Sarasota</name>
    <dbReference type="NCBI Taxonomy" id="2022783"/>
    <lineage>
        <taxon>Viruses</taxon>
        <taxon>Duplodnaviria</taxon>
        <taxon>Heunggongvirae</taxon>
        <taxon>Peploviricota</taxon>
        <taxon>Herviviricetes</taxon>
        <taxon>Herpesvirales</taxon>
        <taxon>Orthoherpesviridae</taxon>
        <taxon>Gammaherpesvirinae</taxon>
        <taxon>Bossavirus</taxon>
        <taxon>Bossavirus delphinidgamma1</taxon>
        <taxon>Delphinid gammaherpesvirus 1</taxon>
    </lineage>
</organism>
<feature type="region of interest" description="Disordered" evidence="1">
    <location>
        <begin position="446"/>
        <end position="520"/>
    </location>
</feature>
<keyword evidence="4" id="KW-1185">Reference proteome</keyword>
<proteinExistence type="predicted"/>
<evidence type="ECO:0000256" key="2">
    <source>
        <dbReference type="SAM" id="Phobius"/>
    </source>
</evidence>
<dbReference type="EMBL" id="KY965444">
    <property type="protein sequence ID" value="ARW78113.1"/>
    <property type="molecule type" value="Genomic_DNA"/>
</dbReference>
<protein>
    <submittedName>
        <fullName evidence="3">Glycoprotein 350</fullName>
    </submittedName>
</protein>
<dbReference type="GeneID" id="33194262"/>
<evidence type="ECO:0000256" key="1">
    <source>
        <dbReference type="SAM" id="MobiDB-lite"/>
    </source>
</evidence>
<feature type="transmembrane region" description="Helical" evidence="2">
    <location>
        <begin position="525"/>
        <end position="549"/>
    </location>
</feature>
<dbReference type="KEGG" id="vg:33194262"/>